<keyword evidence="2" id="KW-1185">Reference proteome</keyword>
<gene>
    <name evidence="1" type="ORF">PsorP6_009955</name>
</gene>
<reference evidence="1 2" key="1">
    <citation type="journal article" date="2022" name="bioRxiv">
        <title>The genome of the oomycete Peronosclerospora sorghi, a cosmopolitan pathogen of maize and sorghum, is inflated with dispersed pseudogenes.</title>
        <authorList>
            <person name="Fletcher K."/>
            <person name="Martin F."/>
            <person name="Isakeit T."/>
            <person name="Cavanaugh K."/>
            <person name="Magill C."/>
            <person name="Michelmore R."/>
        </authorList>
    </citation>
    <scope>NUCLEOTIDE SEQUENCE [LARGE SCALE GENOMIC DNA]</scope>
    <source>
        <strain evidence="1">P6</strain>
    </source>
</reference>
<evidence type="ECO:0000313" key="2">
    <source>
        <dbReference type="Proteomes" id="UP001163321"/>
    </source>
</evidence>
<organism evidence="1 2">
    <name type="scientific">Peronosclerospora sorghi</name>
    <dbReference type="NCBI Taxonomy" id="230839"/>
    <lineage>
        <taxon>Eukaryota</taxon>
        <taxon>Sar</taxon>
        <taxon>Stramenopiles</taxon>
        <taxon>Oomycota</taxon>
        <taxon>Peronosporomycetes</taxon>
        <taxon>Peronosporales</taxon>
        <taxon>Peronosporaceae</taxon>
        <taxon>Peronosclerospora</taxon>
    </lineage>
</organism>
<sequence>MEASKESALGAAVRDLARFSETQIIPLVSSGNNLGLEESRQVPNGGLKVSRTLLWTLLVVVALTSYTKSTSALACQNVDEQSASDVAVNDLVEVERSLRSHDDKLSFDYYAAGADNMVTLKENRETFKHLHLVWYPRVLRDVPHVNISTTLLSHRISLPVCVAPSAMHLPLLRRADTCYILSTIATTSLEDVANAKSKANLYALRWYQLYIFKDRELTCGLVLRAEKAGYKAIVLTVDMPILGDREPDVRNRLSLPNHLTMANFTQMGGVHEHGVHTLRDSGLAGNEARRFHRVYCQGRMLGRAVLDVSDRLE</sequence>
<name>A0ACC0VX98_9STRA</name>
<proteinExistence type="predicted"/>
<accession>A0ACC0VX98</accession>
<dbReference type="Proteomes" id="UP001163321">
    <property type="component" value="Chromosome 6"/>
</dbReference>
<comment type="caution">
    <text evidence="1">The sequence shown here is derived from an EMBL/GenBank/DDBJ whole genome shotgun (WGS) entry which is preliminary data.</text>
</comment>
<protein>
    <submittedName>
        <fullName evidence="1">Uncharacterized protein</fullName>
    </submittedName>
</protein>
<dbReference type="EMBL" id="CM047585">
    <property type="protein sequence ID" value="KAI9910368.1"/>
    <property type="molecule type" value="Genomic_DNA"/>
</dbReference>
<evidence type="ECO:0000313" key="1">
    <source>
        <dbReference type="EMBL" id="KAI9910368.1"/>
    </source>
</evidence>